<dbReference type="Pfam" id="PF02214">
    <property type="entry name" value="BTB_2"/>
    <property type="match status" value="1"/>
</dbReference>
<reference evidence="11" key="1">
    <citation type="submission" date="2024-06" db="EMBL/GenBank/DDBJ databases">
        <authorList>
            <person name="Liu X."/>
            <person name="Lenzi L."/>
            <person name="Haldenby T S."/>
            <person name="Uol C."/>
        </authorList>
    </citation>
    <scope>NUCLEOTIDE SEQUENCE</scope>
</reference>
<evidence type="ECO:0000256" key="4">
    <source>
        <dbReference type="ARBA" id="ARBA00023136"/>
    </source>
</evidence>
<feature type="domain" description="BTB" evidence="10">
    <location>
        <begin position="4"/>
        <end position="104"/>
    </location>
</feature>
<evidence type="ECO:0000256" key="5">
    <source>
        <dbReference type="ARBA" id="ARBA00023257"/>
    </source>
</evidence>
<dbReference type="InterPro" id="IPR011333">
    <property type="entry name" value="SKP1/BTB/POZ_sf"/>
</dbReference>
<evidence type="ECO:0000313" key="12">
    <source>
        <dbReference type="Proteomes" id="UP001497525"/>
    </source>
</evidence>
<sequence length="231" mass="26394">MSDTIIELNVGGKVYATTRQTIEKIPNAYLSTIIHSKEALKDQERRFFIDRDGALFRYILDFYRYGPASIPRKLPELDRLREEAVFYGLPEMKKHIEDFMSAEKRNKTNHSCITIGYRGTFGLSKDGTNDLRFRKLTRILVAGQTAECRRVFGESLNDTRDPDTGSCYSCRFFLKHTILESAFDALYENGYELVGCCASGTNGCTTDAKPGQNAEEACWQHYNEFIFVRNG</sequence>
<evidence type="ECO:0000256" key="8">
    <source>
        <dbReference type="ARBA" id="ARBA00034111"/>
    </source>
</evidence>
<dbReference type="InterPro" id="IPR057093">
    <property type="entry name" value="H1_KCTD8_12_16"/>
</dbReference>
<dbReference type="GO" id="GO:0051260">
    <property type="term" value="P:protein homooligomerization"/>
    <property type="evidence" value="ECO:0007669"/>
    <property type="project" value="InterPro"/>
</dbReference>
<dbReference type="PANTHER" id="PTHR14499:SF136">
    <property type="entry name" value="GH08630P"/>
    <property type="match status" value="1"/>
</dbReference>
<comment type="caution">
    <text evidence="11">The sequence shown here is derived from an EMBL/GenBank/DDBJ whole genome shotgun (WGS) entry which is preliminary data.</text>
</comment>
<dbReference type="CDD" id="cd22204">
    <property type="entry name" value="H1_KCTD12-like"/>
    <property type="match status" value="1"/>
</dbReference>
<keyword evidence="2" id="KW-0597">Phosphoprotein</keyword>
<comment type="subcellular location">
    <subcellularLocation>
        <location evidence="7">Postsynaptic cell membrane</location>
    </subcellularLocation>
    <subcellularLocation>
        <location evidence="8">Presynaptic cell membrane</location>
    </subcellularLocation>
</comment>
<protein>
    <recommendedName>
        <fullName evidence="10">BTB domain-containing protein</fullName>
    </recommendedName>
</protein>
<dbReference type="GO" id="GO:0045211">
    <property type="term" value="C:postsynaptic membrane"/>
    <property type="evidence" value="ECO:0007669"/>
    <property type="project" value="UniProtKB-SubCell"/>
</dbReference>
<gene>
    <name evidence="11" type="ORF">CDAUBV1_LOCUS11265</name>
</gene>
<keyword evidence="6" id="KW-0966">Cell projection</keyword>
<dbReference type="SUPFAM" id="SSF54695">
    <property type="entry name" value="POZ domain"/>
    <property type="match status" value="1"/>
</dbReference>
<keyword evidence="4" id="KW-0472">Membrane</keyword>
<dbReference type="InterPro" id="IPR003131">
    <property type="entry name" value="T1-type_BTB"/>
</dbReference>
<dbReference type="SMART" id="SM00225">
    <property type="entry name" value="BTB"/>
    <property type="match status" value="1"/>
</dbReference>
<dbReference type="EMBL" id="CAXLJL010000367">
    <property type="protein sequence ID" value="CAL5136982.1"/>
    <property type="molecule type" value="Genomic_DNA"/>
</dbReference>
<keyword evidence="1" id="KW-1003">Cell membrane</keyword>
<dbReference type="Pfam" id="PF23110">
    <property type="entry name" value="H1_KCTD8_12_16"/>
    <property type="match status" value="1"/>
</dbReference>
<evidence type="ECO:0000256" key="1">
    <source>
        <dbReference type="ARBA" id="ARBA00022475"/>
    </source>
</evidence>
<dbReference type="Gene3D" id="3.30.710.10">
    <property type="entry name" value="Potassium Channel Kv1.1, Chain A"/>
    <property type="match status" value="1"/>
</dbReference>
<keyword evidence="3" id="KW-0770">Synapse</keyword>
<dbReference type="Proteomes" id="UP001497525">
    <property type="component" value="Unassembled WGS sequence"/>
</dbReference>
<accession>A0AAV2TKQ5</accession>
<proteinExistence type="predicted"/>
<evidence type="ECO:0000259" key="10">
    <source>
        <dbReference type="SMART" id="SM00225"/>
    </source>
</evidence>
<evidence type="ECO:0000256" key="9">
    <source>
        <dbReference type="ARBA" id="ARBA00057758"/>
    </source>
</evidence>
<dbReference type="AlphaFoldDB" id="A0AAV2TKQ5"/>
<dbReference type="InterPro" id="IPR000210">
    <property type="entry name" value="BTB/POZ_dom"/>
</dbReference>
<name>A0AAV2TKQ5_CALDB</name>
<evidence type="ECO:0000256" key="2">
    <source>
        <dbReference type="ARBA" id="ARBA00022553"/>
    </source>
</evidence>
<dbReference type="PANTHER" id="PTHR14499">
    <property type="entry name" value="POTASSIUM CHANNEL TETRAMERIZATION DOMAIN-CONTAINING"/>
    <property type="match status" value="1"/>
</dbReference>
<organism evidence="11 12">
    <name type="scientific">Calicophoron daubneyi</name>
    <name type="common">Rumen fluke</name>
    <name type="synonym">Paramphistomum daubneyi</name>
    <dbReference type="NCBI Taxonomy" id="300641"/>
    <lineage>
        <taxon>Eukaryota</taxon>
        <taxon>Metazoa</taxon>
        <taxon>Spiralia</taxon>
        <taxon>Lophotrochozoa</taxon>
        <taxon>Platyhelminthes</taxon>
        <taxon>Trematoda</taxon>
        <taxon>Digenea</taxon>
        <taxon>Plagiorchiida</taxon>
        <taxon>Pronocephalata</taxon>
        <taxon>Paramphistomoidea</taxon>
        <taxon>Paramphistomidae</taxon>
        <taxon>Calicophoron</taxon>
    </lineage>
</organism>
<dbReference type="GO" id="GO:0042734">
    <property type="term" value="C:presynaptic membrane"/>
    <property type="evidence" value="ECO:0007669"/>
    <property type="project" value="UniProtKB-SubCell"/>
</dbReference>
<evidence type="ECO:0000256" key="6">
    <source>
        <dbReference type="ARBA" id="ARBA00023273"/>
    </source>
</evidence>
<comment type="function">
    <text evidence="9">Auxiliary subunit of GABA-B receptors that determine the pharmacology and kinetics of the receptor response. Increases agonist potency and markedly alter the G-protein signaling of the receptors by accelerating onset and promoting desensitization.</text>
</comment>
<keyword evidence="5" id="KW-0628">Postsynaptic cell membrane</keyword>
<evidence type="ECO:0000313" key="11">
    <source>
        <dbReference type="EMBL" id="CAL5136982.1"/>
    </source>
</evidence>
<evidence type="ECO:0000256" key="3">
    <source>
        <dbReference type="ARBA" id="ARBA00023018"/>
    </source>
</evidence>
<evidence type="ECO:0000256" key="7">
    <source>
        <dbReference type="ARBA" id="ARBA00034100"/>
    </source>
</evidence>